<feature type="region of interest" description="Disordered" evidence="3">
    <location>
        <begin position="383"/>
        <end position="449"/>
    </location>
</feature>
<dbReference type="GO" id="GO:0005829">
    <property type="term" value="C:cytosol"/>
    <property type="evidence" value="ECO:0007669"/>
    <property type="project" value="TreeGrafter"/>
</dbReference>
<evidence type="ECO:0000313" key="4">
    <source>
        <dbReference type="Proteomes" id="UP000887574"/>
    </source>
</evidence>
<protein>
    <recommendedName>
        <fullName evidence="2">Protein LTV1 homolog</fullName>
    </recommendedName>
</protein>
<reference evidence="5" key="1">
    <citation type="submission" date="2022-11" db="UniProtKB">
        <authorList>
            <consortium name="WormBaseParasite"/>
        </authorList>
    </citation>
    <scope>IDENTIFICATION</scope>
</reference>
<dbReference type="WBParaSite" id="jg17370">
    <property type="protein sequence ID" value="jg17370"/>
    <property type="gene ID" value="jg17370"/>
</dbReference>
<proteinExistence type="inferred from homology"/>
<evidence type="ECO:0000256" key="2">
    <source>
        <dbReference type="ARBA" id="ARBA00021561"/>
    </source>
</evidence>
<feature type="compositionally biased region" description="Basic and acidic residues" evidence="3">
    <location>
        <begin position="202"/>
        <end position="218"/>
    </location>
</feature>
<feature type="compositionally biased region" description="Acidic residues" evidence="3">
    <location>
        <begin position="192"/>
        <end position="201"/>
    </location>
</feature>
<accession>A0A915DB29</accession>
<evidence type="ECO:0000313" key="5">
    <source>
        <dbReference type="WBParaSite" id="jg17370"/>
    </source>
</evidence>
<evidence type="ECO:0000256" key="3">
    <source>
        <dbReference type="SAM" id="MobiDB-lite"/>
    </source>
</evidence>
<feature type="compositionally biased region" description="Basic residues" evidence="3">
    <location>
        <begin position="439"/>
        <end position="449"/>
    </location>
</feature>
<dbReference type="GO" id="GO:0042274">
    <property type="term" value="P:ribosomal small subunit biogenesis"/>
    <property type="evidence" value="ECO:0007669"/>
    <property type="project" value="InterPro"/>
</dbReference>
<organism evidence="4 5">
    <name type="scientific">Ditylenchus dipsaci</name>
    <dbReference type="NCBI Taxonomy" id="166011"/>
    <lineage>
        <taxon>Eukaryota</taxon>
        <taxon>Metazoa</taxon>
        <taxon>Ecdysozoa</taxon>
        <taxon>Nematoda</taxon>
        <taxon>Chromadorea</taxon>
        <taxon>Rhabditida</taxon>
        <taxon>Tylenchina</taxon>
        <taxon>Tylenchomorpha</taxon>
        <taxon>Sphaerularioidea</taxon>
        <taxon>Anguinidae</taxon>
        <taxon>Anguininae</taxon>
        <taxon>Ditylenchus</taxon>
    </lineage>
</organism>
<feature type="region of interest" description="Disordered" evidence="3">
    <location>
        <begin position="184"/>
        <end position="220"/>
    </location>
</feature>
<keyword evidence="4" id="KW-1185">Reference proteome</keyword>
<dbReference type="Pfam" id="PF04180">
    <property type="entry name" value="LTV"/>
    <property type="match status" value="1"/>
</dbReference>
<dbReference type="InterPro" id="IPR007307">
    <property type="entry name" value="Ltv1"/>
</dbReference>
<dbReference type="PANTHER" id="PTHR21531">
    <property type="entry name" value="LOW-TEMPERATURE VIABILITY PROTEIN LTV1-RELATED"/>
    <property type="match status" value="1"/>
</dbReference>
<dbReference type="GO" id="GO:0000056">
    <property type="term" value="P:ribosomal small subunit export from nucleus"/>
    <property type="evidence" value="ECO:0007669"/>
    <property type="project" value="TreeGrafter"/>
</dbReference>
<dbReference type="PANTHER" id="PTHR21531:SF0">
    <property type="entry name" value="PROTEIN LTV1 HOMOLOG"/>
    <property type="match status" value="1"/>
</dbReference>
<dbReference type="Proteomes" id="UP000887574">
    <property type="component" value="Unplaced"/>
</dbReference>
<feature type="compositionally biased region" description="Basic and acidic residues" evidence="3">
    <location>
        <begin position="409"/>
        <end position="437"/>
    </location>
</feature>
<evidence type="ECO:0000256" key="1">
    <source>
        <dbReference type="ARBA" id="ARBA00009078"/>
    </source>
</evidence>
<dbReference type="GO" id="GO:0030688">
    <property type="term" value="C:preribosome, small subunit precursor"/>
    <property type="evidence" value="ECO:0007669"/>
    <property type="project" value="TreeGrafter"/>
</dbReference>
<comment type="similarity">
    <text evidence="1">Belongs to the LTV1 family.</text>
</comment>
<dbReference type="AlphaFoldDB" id="A0A915DB29"/>
<name>A0A915DB29_9BILA</name>
<sequence>MVNKKKNKCFIKKNSGTTFRLVHRSQKDPLIADDSVGERVLMPIASKNIEERNKYGIYYKDDYDYLQHLKNVGETVEMGEVERTIIQVPSCSIQLPSAIFETEGVELKVGLLNQAAPCSGLFPDIDPDIAAALDGEFEGDDFLEDDFMEKANGVADDGSEMDTVRITDEVSGKNEMMKRFGLARNEKFSDESSSDGEDCDGEDSHLTDLQDDKEERRTRFTNYSMSSAVIKRPDGLQTIDDHFEQLYEQYDAEKLGEGDEAELGEITGFIEQDSERMKKLVEEYAGSKRRYMPEKPNEETKRFVLTAFANEKEDNDEEMEDDDKVDAKRQKWDCESVLSTYSNVLNNPVIIREASSKKRKDVLAKKALEQMDDSDECSDVYSVMTGKTNSTMRPKGETAEQRRIRKQAVKQERRERRVEKKSNQFAFKERQKEEQRQLLHSRVKTRAIK</sequence>
<dbReference type="GO" id="GO:0005634">
    <property type="term" value="C:nucleus"/>
    <property type="evidence" value="ECO:0007669"/>
    <property type="project" value="TreeGrafter"/>
</dbReference>